<keyword evidence="13" id="KW-1185">Reference proteome</keyword>
<dbReference type="Pfam" id="PF25336">
    <property type="entry name" value="C2_SYDE"/>
    <property type="match status" value="1"/>
</dbReference>
<dbReference type="EMBL" id="KE680520">
    <property type="protein sequence ID" value="ERE72254.1"/>
    <property type="molecule type" value="Genomic_DNA"/>
</dbReference>
<feature type="compositionally biased region" description="Basic and acidic residues" evidence="8">
    <location>
        <begin position="670"/>
        <end position="680"/>
    </location>
</feature>
<evidence type="ECO:0000313" key="12">
    <source>
        <dbReference type="Proteomes" id="UP000030759"/>
    </source>
</evidence>
<organism evidence="11 12">
    <name type="scientific">Cricetulus griseus</name>
    <name type="common">Chinese hamster</name>
    <name type="synonym">Cricetulus barabensis griseus</name>
    <dbReference type="NCBI Taxonomy" id="10029"/>
    <lineage>
        <taxon>Eukaryota</taxon>
        <taxon>Metazoa</taxon>
        <taxon>Chordata</taxon>
        <taxon>Craniata</taxon>
        <taxon>Vertebrata</taxon>
        <taxon>Euteleostomi</taxon>
        <taxon>Mammalia</taxon>
        <taxon>Eutheria</taxon>
        <taxon>Euarchontoglires</taxon>
        <taxon>Glires</taxon>
        <taxon>Rodentia</taxon>
        <taxon>Myomorpha</taxon>
        <taxon>Muroidea</taxon>
        <taxon>Cricetidae</taxon>
        <taxon>Cricetinae</taxon>
        <taxon>Cricetulus</taxon>
    </lineage>
</organism>
<keyword evidence="1" id="KW-0343">GTPase activation</keyword>
<evidence type="ECO:0000313" key="13">
    <source>
        <dbReference type="Proteomes" id="UP001108280"/>
    </source>
</evidence>
<name>A0A061I1Z6_CRIGR</name>
<evidence type="ECO:0000313" key="14">
    <source>
        <dbReference type="RefSeq" id="XP_027275280.1"/>
    </source>
</evidence>
<reference evidence="11" key="2">
    <citation type="submission" date="2013-03" db="EMBL/GenBank/DDBJ databases">
        <title>Chinese hamster genome sequenced from sorted chromosomes.</title>
        <authorList>
            <person name="Brinkrolf K."/>
            <person name="Rupp O."/>
            <person name="Laux H."/>
            <person name="Kollin F."/>
            <person name="Ernst W."/>
            <person name="Linke B."/>
            <person name="Kofler R."/>
            <person name="Romand S."/>
            <person name="Hesse F."/>
            <person name="Budach W.E."/>
            <person name="Galosy S."/>
            <person name="Muller D."/>
            <person name="Noll T."/>
            <person name="Wienberg J."/>
            <person name="Jostock T."/>
            <person name="Leonard M."/>
            <person name="Grillari J."/>
            <person name="Tauch A."/>
            <person name="Goesmann A."/>
            <person name="Helk B."/>
            <person name="Mott J.E."/>
            <person name="Puehler A."/>
            <person name="Borth N."/>
        </authorList>
    </citation>
    <scope>NUCLEOTIDE SEQUENCE</scope>
    <source>
        <strain evidence="11">17A/GY</strain>
    </source>
</reference>
<dbReference type="InterPro" id="IPR000008">
    <property type="entry name" value="C2_dom"/>
</dbReference>
<evidence type="ECO:0000256" key="1">
    <source>
        <dbReference type="ARBA" id="ARBA00022468"/>
    </source>
</evidence>
<dbReference type="KEGG" id="cge:100752146"/>
<evidence type="ECO:0000256" key="3">
    <source>
        <dbReference type="ARBA" id="ARBA00023139"/>
    </source>
</evidence>
<feature type="region of interest" description="Disordered" evidence="8">
    <location>
        <begin position="670"/>
        <end position="708"/>
    </location>
</feature>
<dbReference type="GO" id="GO:0046578">
    <property type="term" value="P:regulation of Ras protein signal transduction"/>
    <property type="evidence" value="ECO:0007669"/>
    <property type="project" value="TreeGrafter"/>
</dbReference>
<dbReference type="Pfam" id="PF00620">
    <property type="entry name" value="RhoGAP"/>
    <property type="match status" value="1"/>
</dbReference>
<keyword evidence="2" id="KW-0597">Phosphoprotein</keyword>
<evidence type="ECO:0000256" key="7">
    <source>
        <dbReference type="ARBA" id="ARBA00075368"/>
    </source>
</evidence>
<evidence type="ECO:0000256" key="8">
    <source>
        <dbReference type="SAM" id="MobiDB-lite"/>
    </source>
</evidence>
<dbReference type="SMART" id="SM00324">
    <property type="entry name" value="RhoGAP"/>
    <property type="match status" value="1"/>
</dbReference>
<dbReference type="GO" id="GO:0097060">
    <property type="term" value="C:synaptic membrane"/>
    <property type="evidence" value="ECO:0007669"/>
    <property type="project" value="TreeGrafter"/>
</dbReference>
<feature type="compositionally biased region" description="Low complexity" evidence="8">
    <location>
        <begin position="152"/>
        <end position="161"/>
    </location>
</feature>
<dbReference type="PROSITE" id="PS50004">
    <property type="entry name" value="C2"/>
    <property type="match status" value="1"/>
</dbReference>
<proteinExistence type="predicted"/>
<evidence type="ECO:0000256" key="6">
    <source>
        <dbReference type="ARBA" id="ARBA00074687"/>
    </source>
</evidence>
<dbReference type="InterPro" id="IPR057459">
    <property type="entry name" value="SYDE1/2_C2"/>
</dbReference>
<feature type="region of interest" description="Disordered" evidence="8">
    <location>
        <begin position="619"/>
        <end position="655"/>
    </location>
</feature>
<reference evidence="12" key="1">
    <citation type="journal article" date="2013" name="Nat. Biotechnol.">
        <title>Chinese hamster genome sequenced from sorted chromosomes.</title>
        <authorList>
            <person name="Brinkrolf K."/>
            <person name="Rupp O."/>
            <person name="Laux H."/>
            <person name="Kollin F."/>
            <person name="Ernst W."/>
            <person name="Linke B."/>
            <person name="Kofler R."/>
            <person name="Romand S."/>
            <person name="Hesse F."/>
            <person name="Budach W.E."/>
            <person name="Galosy S."/>
            <person name="Muller D."/>
            <person name="Noll T."/>
            <person name="Wienberg J."/>
            <person name="Jostock T."/>
            <person name="Leonard M."/>
            <person name="Grillari J."/>
            <person name="Tauch A."/>
            <person name="Goesmann A."/>
            <person name="Helk B."/>
            <person name="Mott J.E."/>
            <person name="Puhler A."/>
            <person name="Borth N."/>
        </authorList>
    </citation>
    <scope>NUCLEOTIDE SEQUENCE [LARGE SCALE GENOMIC DNA]</scope>
    <source>
        <strain evidence="12">17A/GY</strain>
    </source>
</reference>
<evidence type="ECO:0000256" key="5">
    <source>
        <dbReference type="ARBA" id="ARBA00057607"/>
    </source>
</evidence>
<reference evidence="13" key="4">
    <citation type="journal article" date="2020" name="Biotechnol. Bioeng.">
        <title>Chromosome-scale scaffolds for the Chinese hamster reference genome assembly to facilitate the study of the CHO epigenome.</title>
        <authorList>
            <person name="Hilliard W."/>
            <person name="MacDonald M."/>
            <person name="Lee K.H."/>
        </authorList>
    </citation>
    <scope>NUCLEOTIDE SEQUENCE [LARGE SCALE GENOMIC DNA]</scope>
    <source>
        <strain evidence="13">17A/GY</strain>
    </source>
</reference>
<dbReference type="AlphaFoldDB" id="A0A061I1Z6"/>
<dbReference type="Proteomes" id="UP000030759">
    <property type="component" value="Unassembled WGS sequence"/>
</dbReference>
<sequence length="736" mass="79844">MDGAAGRTGKEPVKGRPPHHEPDPSSLAFPSRPAQRSEPSPPEPEPQILEGPQAGAEGPPSPEAPRSPARGAYLQSLEPSSRRWVLGGAKPPEEISLGPGTPSSGEPAGEIWYNPIPEEDPRPPAPEPLGSKPASSDPEGSVIQGAAPTSPPTKTSRTKSPGPARRLSMKMKKLPELRRRLSLRSTRTGRERERTAPAGSVISRYHLDSSVGTSGQASVAGGTRSPRGGYLSDGDSPERPGGPPSPTAFRPYEVGPSARAPPAALWGRLSLHLYGLGGLRPTPGATPRDLCCLLQVDGVARARTGPLRGGPDFLRLDHTFHLELEAARMLRALVLAWDPGVRRHRPCAQGTVLLPTIFRGCQAQQLAVRLEPQGLLYAKLTLSEQQEAPATVEPRVFGLPLQLLVEREQSPGQVPLIIRKCVGQIECRGLRVVGLYRLCGSAAVKKELRDAFEQDSAAVCLSEDVYPDINVITGILKDYLRELPTPLITQPLYQVVLEAMAQGHPSRASLGPEGTRGLLSCLPDVERATLTLLLDHLRLVSSFHTHNRMTPQNLAVCFGPVLLPARQTPARPRLRSSGPGVTSAVDFKRHIEVLHYLLQSWPDTRRPPEVPDVAPYLRPKRQPPLHLPLAGPEVVTRPRGRGGPESPPSNRYAGDWSVCGRDLLPRGRDFLSGPDYDHVTGSDSEEDDDETGEQRGTTDFEDEFDAPFNPHLNLKDFDALILDLERELSKQINVCL</sequence>
<reference evidence="14" key="5">
    <citation type="submission" date="2025-04" db="UniProtKB">
        <authorList>
            <consortium name="RefSeq"/>
        </authorList>
    </citation>
    <scope>IDENTIFICATION</scope>
    <source>
        <strain evidence="14">17A/GY</strain>
        <tissue evidence="14">Liver</tissue>
    </source>
</reference>
<dbReference type="Gene3D" id="1.10.555.10">
    <property type="entry name" value="Rho GTPase activation protein"/>
    <property type="match status" value="1"/>
</dbReference>
<keyword evidence="4" id="KW-0449">Lipoprotein</keyword>
<dbReference type="SUPFAM" id="SSF48350">
    <property type="entry name" value="GTPase activation domain, GAP"/>
    <property type="match status" value="1"/>
</dbReference>
<dbReference type="RefSeq" id="XP_027275280.1">
    <property type="nucleotide sequence ID" value="XM_027419479.2"/>
</dbReference>
<dbReference type="InterPro" id="IPR052118">
    <property type="entry name" value="Rho-GAP_regulator"/>
</dbReference>
<dbReference type="GO" id="GO:0016477">
    <property type="term" value="P:cell migration"/>
    <property type="evidence" value="ECO:0007669"/>
    <property type="project" value="TreeGrafter"/>
</dbReference>
<evidence type="ECO:0000256" key="2">
    <source>
        <dbReference type="ARBA" id="ARBA00022553"/>
    </source>
</evidence>
<dbReference type="GO" id="GO:0005096">
    <property type="term" value="F:GTPase activator activity"/>
    <property type="evidence" value="ECO:0007669"/>
    <property type="project" value="UniProtKB-KW"/>
</dbReference>
<dbReference type="InterPro" id="IPR000198">
    <property type="entry name" value="RhoGAP_dom"/>
</dbReference>
<comment type="function">
    <text evidence="5">GTPase activator for the Rho-type GTPases. As a GCM1 downstream effector, it is involved in placental development and positively regulates trophoblast cells migration. It regulates cytoskeletal remodeling by controlling the activity of Rho GTPases including RHOA, CDC42 and RAC1.</text>
</comment>
<keyword evidence="3" id="KW-0564">Palmitate</keyword>
<dbReference type="OrthoDB" id="120383at2759"/>
<evidence type="ECO:0000256" key="4">
    <source>
        <dbReference type="ARBA" id="ARBA00023288"/>
    </source>
</evidence>
<dbReference type="GeneID" id="100752146"/>
<feature type="compositionally biased region" description="Basic and acidic residues" evidence="8">
    <location>
        <begin position="8"/>
        <end position="23"/>
    </location>
</feature>
<dbReference type="Proteomes" id="UP001108280">
    <property type="component" value="Chromosome 5"/>
</dbReference>
<dbReference type="FunFam" id="1.10.555.10:FF:000051">
    <property type="entry name" value="Synapse defective Rho GTPase homolog 1"/>
    <property type="match status" value="1"/>
</dbReference>
<evidence type="ECO:0000259" key="9">
    <source>
        <dbReference type="PROSITE" id="PS50004"/>
    </source>
</evidence>
<evidence type="ECO:0000259" key="10">
    <source>
        <dbReference type="PROSITE" id="PS50238"/>
    </source>
</evidence>
<feature type="region of interest" description="Disordered" evidence="8">
    <location>
        <begin position="1"/>
        <end position="254"/>
    </location>
</feature>
<protein>
    <recommendedName>
        <fullName evidence="6">Rho GTPase-activating protein SYDE1</fullName>
    </recommendedName>
    <alternativeName>
        <fullName evidence="7">Synapse defective protein 1 homolog 1</fullName>
    </alternativeName>
</protein>
<accession>A0A061I1Z6</accession>
<evidence type="ECO:0000313" key="11">
    <source>
        <dbReference type="EMBL" id="ERE72254.1"/>
    </source>
</evidence>
<dbReference type="PROSITE" id="PS50238">
    <property type="entry name" value="RHOGAP"/>
    <property type="match status" value="1"/>
</dbReference>
<reference evidence="13" key="3">
    <citation type="journal article" date="2018" name="Biotechnol. Bioeng.">
        <title>A reference genome of the Chinese hamster based on a hybrid assembly strategy.</title>
        <authorList>
            <person name="Rupp O."/>
            <person name="MacDonald M.L."/>
            <person name="Li S."/>
            <person name="Dhiman H."/>
            <person name="Polson S."/>
            <person name="Griep S."/>
            <person name="Heffner K."/>
            <person name="Hernandez I."/>
            <person name="Brinkrolf K."/>
            <person name="Jadhav V."/>
            <person name="Samoudi M."/>
            <person name="Hao H."/>
            <person name="Kingham B."/>
            <person name="Goesmann A."/>
            <person name="Betenbaugh M.J."/>
            <person name="Lewis N.E."/>
            <person name="Borth N."/>
            <person name="Lee K.H."/>
        </authorList>
    </citation>
    <scope>NUCLEOTIDE SEQUENCE [LARGE SCALE GENOMIC DNA]</scope>
    <source>
        <strain evidence="13">17A/GY</strain>
    </source>
</reference>
<feature type="domain" description="C2" evidence="9">
    <location>
        <begin position="250"/>
        <end position="367"/>
    </location>
</feature>
<dbReference type="PANTHER" id="PTHR46150">
    <property type="entry name" value="RHO GTPASE-ACTIVATING PROTEIN 100F"/>
    <property type="match status" value="1"/>
</dbReference>
<dbReference type="InterPro" id="IPR008936">
    <property type="entry name" value="Rho_GTPase_activation_prot"/>
</dbReference>
<feature type="domain" description="Rho-GAP" evidence="10">
    <location>
        <begin position="399"/>
        <end position="605"/>
    </location>
</feature>
<gene>
    <name evidence="14" type="primary">Syde1</name>
    <name evidence="11" type="ORF">H671_5g15136</name>
</gene>
<dbReference type="GO" id="GO:0007165">
    <property type="term" value="P:signal transduction"/>
    <property type="evidence" value="ECO:0007669"/>
    <property type="project" value="InterPro"/>
</dbReference>
<dbReference type="CTD" id="85360"/>
<dbReference type="PANTHER" id="PTHR46150:SF2">
    <property type="entry name" value="RHO GTPASE-ACTIVATING PROTEIN SYDE1"/>
    <property type="match status" value="1"/>
</dbReference>